<dbReference type="RefSeq" id="WP_236457472.1">
    <property type="nucleotide sequence ID" value="NZ_CBCSGE010000006.1"/>
</dbReference>
<dbReference type="PROSITE" id="PS51257">
    <property type="entry name" value="PROKAR_LIPOPROTEIN"/>
    <property type="match status" value="1"/>
</dbReference>
<accession>A0ABV5GKK7</accession>
<dbReference type="EMBL" id="JBHMEY010000012">
    <property type="protein sequence ID" value="MFB9095907.1"/>
    <property type="molecule type" value="Genomic_DNA"/>
</dbReference>
<protein>
    <submittedName>
        <fullName evidence="2">Uncharacterized protein</fullName>
    </submittedName>
</protein>
<evidence type="ECO:0000313" key="2">
    <source>
        <dbReference type="EMBL" id="MFB9095907.1"/>
    </source>
</evidence>
<keyword evidence="1" id="KW-1133">Transmembrane helix</keyword>
<evidence type="ECO:0000313" key="3">
    <source>
        <dbReference type="Proteomes" id="UP001589607"/>
    </source>
</evidence>
<comment type="caution">
    <text evidence="2">The sequence shown here is derived from an EMBL/GenBank/DDBJ whole genome shotgun (WGS) entry which is preliminary data.</text>
</comment>
<keyword evidence="1" id="KW-0472">Membrane</keyword>
<keyword evidence="3" id="KW-1185">Reference proteome</keyword>
<name>A0ABV5GKK7_9FLAO</name>
<gene>
    <name evidence="2" type="ORF">ACFFVF_05225</name>
</gene>
<organism evidence="2 3">
    <name type="scientific">Flavobacterium jumunjinense</name>
    <dbReference type="NCBI Taxonomy" id="998845"/>
    <lineage>
        <taxon>Bacteria</taxon>
        <taxon>Pseudomonadati</taxon>
        <taxon>Bacteroidota</taxon>
        <taxon>Flavobacteriia</taxon>
        <taxon>Flavobacteriales</taxon>
        <taxon>Flavobacteriaceae</taxon>
        <taxon>Flavobacterium</taxon>
    </lineage>
</organism>
<proteinExistence type="predicted"/>
<reference evidence="2 3" key="1">
    <citation type="submission" date="2024-09" db="EMBL/GenBank/DDBJ databases">
        <authorList>
            <person name="Sun Q."/>
            <person name="Mori K."/>
        </authorList>
    </citation>
    <scope>NUCLEOTIDE SEQUENCE [LARGE SCALE GENOMIC DNA]</scope>
    <source>
        <strain evidence="2 3">CECT 7955</strain>
    </source>
</reference>
<feature type="transmembrane region" description="Helical" evidence="1">
    <location>
        <begin position="12"/>
        <end position="32"/>
    </location>
</feature>
<dbReference type="Proteomes" id="UP001589607">
    <property type="component" value="Unassembled WGS sequence"/>
</dbReference>
<keyword evidence="1" id="KW-0812">Transmembrane</keyword>
<sequence>MKTHVIMTLKQIIGNNVLTFIVCFSIISCNTVKKNRKFNYFNGSEFYNYPLNVSGSFFGDVKYYGINELSKGSSVLDFYKFCNKDLLVYGKTTEIPFYELFLFLKKKKFKLSKKKLDVTTKMLVNDTISNLVLYEKTDGIQSFYVLIKSIGKHKSNSSILQDAKSIINSMEFNIVKKNALSYMDIFNSYKNEDNHLFIMNKFDNAPIDKDEKNEWTKFQLLTTVLSFDTEYYRYKELIKKFENKRRSYFNDLLSSQKANLLESNQIEDSIVHKIAEISKNHKVLMLNEMHWKPEHRVLAYRLLKPLREKGYKYLAIEALEKGQDSLINSRKFPIKTSGYYTREPFFNNLIKEACSLGFEIIGYDDFDSTNREEVQAENLKYIIDKDSSAKIFVYAGIDHILEKADNVSNKRMAELFKEKTGLDPLTIDQVEIVSDVSKELLFFESKEFAGVEKVNCNVDYFLINNIKPSFSEFFDVTKFTINDPILKEIEGQEVLVSFYETKKYVKYNSRSIPIISRIKKVVDFKITLEIPKGNFFLTIKDKDNNELLLKDINVN</sequence>
<evidence type="ECO:0000256" key="1">
    <source>
        <dbReference type="SAM" id="Phobius"/>
    </source>
</evidence>